<accession>A0A3D9L8H2</accession>
<evidence type="ECO:0000313" key="2">
    <source>
        <dbReference type="Proteomes" id="UP000256779"/>
    </source>
</evidence>
<organism evidence="1 2">
    <name type="scientific">Marinoscillum furvescens DSM 4134</name>
    <dbReference type="NCBI Taxonomy" id="1122208"/>
    <lineage>
        <taxon>Bacteria</taxon>
        <taxon>Pseudomonadati</taxon>
        <taxon>Bacteroidota</taxon>
        <taxon>Cytophagia</taxon>
        <taxon>Cytophagales</taxon>
        <taxon>Reichenbachiellaceae</taxon>
        <taxon>Marinoscillum</taxon>
    </lineage>
</organism>
<protein>
    <submittedName>
        <fullName evidence="1">Uncharacterized protein</fullName>
    </submittedName>
</protein>
<evidence type="ECO:0000313" key="1">
    <source>
        <dbReference type="EMBL" id="REE01785.1"/>
    </source>
</evidence>
<dbReference type="EMBL" id="QREG01000003">
    <property type="protein sequence ID" value="REE01785.1"/>
    <property type="molecule type" value="Genomic_DNA"/>
</dbReference>
<dbReference type="RefSeq" id="WP_115867059.1">
    <property type="nucleotide sequence ID" value="NZ_QREG01000003.1"/>
</dbReference>
<proteinExistence type="predicted"/>
<gene>
    <name evidence="1" type="ORF">C7460_103303</name>
</gene>
<comment type="caution">
    <text evidence="1">The sequence shown here is derived from an EMBL/GenBank/DDBJ whole genome shotgun (WGS) entry which is preliminary data.</text>
</comment>
<name>A0A3D9L8H2_MARFU</name>
<dbReference type="AlphaFoldDB" id="A0A3D9L8H2"/>
<reference evidence="1 2" key="1">
    <citation type="submission" date="2018-07" db="EMBL/GenBank/DDBJ databases">
        <title>Genomic Encyclopedia of Type Strains, Phase IV (KMG-IV): sequencing the most valuable type-strain genomes for metagenomic binning, comparative biology and taxonomic classification.</title>
        <authorList>
            <person name="Goeker M."/>
        </authorList>
    </citation>
    <scope>NUCLEOTIDE SEQUENCE [LARGE SCALE GENOMIC DNA]</scope>
    <source>
        <strain evidence="1 2">DSM 4134</strain>
    </source>
</reference>
<sequence>MIDSKMFSSEVEESFKWLTDLDFQFRQLDTNIVFERIKSDEAFAIGFSWSEYNRIHLYGLTAYKRFNSIENIIHVATEKPVDYTIKHHWKGDVPDELERISDQSHPATNSFFLENKSQVEVFSDMVKNFLHHEANDFFEQFETIHDVLKWLKAHEVKQHAELLVQNNNTGMLRKLILMKEGHCEDFEDLFQRYVGFLKEKYATKESPYSEMYEVFSKLDDYFIHPD</sequence>
<dbReference type="Proteomes" id="UP000256779">
    <property type="component" value="Unassembled WGS sequence"/>
</dbReference>
<keyword evidence="2" id="KW-1185">Reference proteome</keyword>
<dbReference type="OrthoDB" id="1425503at2"/>